<feature type="domain" description="B30.2/SPRY" evidence="7">
    <location>
        <begin position="268"/>
        <end position="452"/>
    </location>
</feature>
<evidence type="ECO:0000256" key="3">
    <source>
        <dbReference type="ARBA" id="ARBA00022833"/>
    </source>
</evidence>
<keyword evidence="3" id="KW-0862">Zinc</keyword>
<dbReference type="GO" id="GO:0051603">
    <property type="term" value="P:proteolysis involved in protein catabolic process"/>
    <property type="evidence" value="ECO:0007669"/>
    <property type="project" value="TreeGrafter"/>
</dbReference>
<evidence type="ECO:0000313" key="8">
    <source>
        <dbReference type="EMBL" id="CAH0392231.1"/>
    </source>
</evidence>
<sequence>MGAGGCKFCQFSSGRSRNTNSFDGPSSSQHNISTGRGSILSDGRIDRYVPGVFGSTFCKVNKKTVDRLILQVLGIIGHLVESAPDTPEALQKLNEIADKEEGWIQMIHSMVNIIPLDNPLGPVVITVLLDDCPLPNKDTIVKLSRIFSLSRYGSVKKKKSVCQQRNVCIILGMLAEKLAGPSSVALLTPGTLAYLVSNLEENVEPILTLFSLVALEKFAQTSENKLSIKRYLETEPVNPILKLERFVGSQDYVEAQVGFCAQWCLDNLFVVEGRKLSYESIDLTNINAMLNSRDASEYLKISPDGLEARCDAYLFESVRCTFPIQTGIWYYEITVLSCGVMQIGWATKKSKFLSHEGYGIGDDGFSVAYDGCRQQVWHNAHIEMQPNGPPWKPGCVLGCLLDLQTPKAVFYLNGNEVATHTNVFKFAKTGFFAAASFMAFQHCRFNFGRNPFKYPPKNIPFQSFNAVGVLNAEERVILPRHLKLEKLRRMSVKEDSCTLCFDFKATVTLKPCNHSGFCENCSVQLLSCPVCRASISSMAVDNPPEITR</sequence>
<dbReference type="PROSITE" id="PS50089">
    <property type="entry name" value="ZF_RING_2"/>
    <property type="match status" value="1"/>
</dbReference>
<feature type="compositionally biased region" description="Polar residues" evidence="5">
    <location>
        <begin position="17"/>
        <end position="36"/>
    </location>
</feature>
<evidence type="ECO:0000259" key="6">
    <source>
        <dbReference type="PROSITE" id="PS50089"/>
    </source>
</evidence>
<protein>
    <recommendedName>
        <fullName evidence="10">RING finger and SPRY domain-containing protein 1</fullName>
    </recommendedName>
</protein>
<evidence type="ECO:0000256" key="2">
    <source>
        <dbReference type="ARBA" id="ARBA00022771"/>
    </source>
</evidence>
<name>A0A9P0ADP6_BEMTA</name>
<evidence type="ECO:0000313" key="9">
    <source>
        <dbReference type="Proteomes" id="UP001152759"/>
    </source>
</evidence>
<evidence type="ECO:0008006" key="10">
    <source>
        <dbReference type="Google" id="ProtNLM"/>
    </source>
</evidence>
<accession>A0A9P0ADP6</accession>
<dbReference type="SMART" id="SM00449">
    <property type="entry name" value="SPRY"/>
    <property type="match status" value="1"/>
</dbReference>
<keyword evidence="2 4" id="KW-0863">Zinc-finger</keyword>
<keyword evidence="1" id="KW-0479">Metal-binding</keyword>
<keyword evidence="9" id="KW-1185">Reference proteome</keyword>
<dbReference type="AlphaFoldDB" id="A0A9P0ADP6"/>
<feature type="domain" description="RING-type" evidence="6">
    <location>
        <begin position="497"/>
        <end position="532"/>
    </location>
</feature>
<feature type="region of interest" description="Disordered" evidence="5">
    <location>
        <begin position="17"/>
        <end position="38"/>
    </location>
</feature>
<dbReference type="SUPFAM" id="SSF49899">
    <property type="entry name" value="Concanavalin A-like lectins/glucanases"/>
    <property type="match status" value="1"/>
</dbReference>
<dbReference type="PANTHER" id="PTHR13363">
    <property type="entry name" value="RING FINGER AND SRY DOMAIN-CONTAINING"/>
    <property type="match status" value="1"/>
</dbReference>
<dbReference type="Pfam" id="PF00622">
    <property type="entry name" value="SPRY"/>
    <property type="match status" value="1"/>
</dbReference>
<dbReference type="Gene3D" id="3.30.40.10">
    <property type="entry name" value="Zinc/RING finger domain, C3HC4 (zinc finger)"/>
    <property type="match status" value="1"/>
</dbReference>
<evidence type="ECO:0000256" key="1">
    <source>
        <dbReference type="ARBA" id="ARBA00022723"/>
    </source>
</evidence>
<dbReference type="InterPro" id="IPR013320">
    <property type="entry name" value="ConA-like_dom_sf"/>
</dbReference>
<dbReference type="KEGG" id="btab:109036469"/>
<dbReference type="EMBL" id="OU963867">
    <property type="protein sequence ID" value="CAH0392231.1"/>
    <property type="molecule type" value="Genomic_DNA"/>
</dbReference>
<dbReference type="InterPro" id="IPR013083">
    <property type="entry name" value="Znf_RING/FYVE/PHD"/>
</dbReference>
<dbReference type="GO" id="GO:0005737">
    <property type="term" value="C:cytoplasm"/>
    <property type="evidence" value="ECO:0007669"/>
    <property type="project" value="TreeGrafter"/>
</dbReference>
<dbReference type="InterPro" id="IPR001841">
    <property type="entry name" value="Znf_RING"/>
</dbReference>
<dbReference type="SUPFAM" id="SSF57850">
    <property type="entry name" value="RING/U-box"/>
    <property type="match status" value="1"/>
</dbReference>
<dbReference type="PANTHER" id="PTHR13363:SF6">
    <property type="entry name" value="RING FINGER AND SPRY DOMAIN-CONTAINING PROTEIN 1"/>
    <property type="match status" value="1"/>
</dbReference>
<proteinExistence type="predicted"/>
<dbReference type="InterPro" id="IPR003877">
    <property type="entry name" value="SPRY_dom"/>
</dbReference>
<dbReference type="InterPro" id="IPR043136">
    <property type="entry name" value="B30.2/SPRY_sf"/>
</dbReference>
<dbReference type="Gene3D" id="2.60.120.920">
    <property type="match status" value="1"/>
</dbReference>
<evidence type="ECO:0000256" key="4">
    <source>
        <dbReference type="PROSITE-ProRule" id="PRU00175"/>
    </source>
</evidence>
<dbReference type="CDD" id="cd16566">
    <property type="entry name" value="RING-HC_RSPRY1"/>
    <property type="match status" value="1"/>
</dbReference>
<dbReference type="InterPro" id="IPR001870">
    <property type="entry name" value="B30.2/SPRY"/>
</dbReference>
<dbReference type="Proteomes" id="UP001152759">
    <property type="component" value="Chromosome 6"/>
</dbReference>
<dbReference type="GO" id="GO:0008270">
    <property type="term" value="F:zinc ion binding"/>
    <property type="evidence" value="ECO:0007669"/>
    <property type="project" value="UniProtKB-KW"/>
</dbReference>
<evidence type="ECO:0000256" key="5">
    <source>
        <dbReference type="SAM" id="MobiDB-lite"/>
    </source>
</evidence>
<dbReference type="Pfam" id="PF13920">
    <property type="entry name" value="zf-C3HC4_3"/>
    <property type="match status" value="1"/>
</dbReference>
<evidence type="ECO:0000259" key="7">
    <source>
        <dbReference type="PROSITE" id="PS50188"/>
    </source>
</evidence>
<dbReference type="SMART" id="SM00184">
    <property type="entry name" value="RING"/>
    <property type="match status" value="1"/>
</dbReference>
<dbReference type="PROSITE" id="PS50188">
    <property type="entry name" value="B302_SPRY"/>
    <property type="match status" value="1"/>
</dbReference>
<organism evidence="8 9">
    <name type="scientific">Bemisia tabaci</name>
    <name type="common">Sweetpotato whitefly</name>
    <name type="synonym">Aleurodes tabaci</name>
    <dbReference type="NCBI Taxonomy" id="7038"/>
    <lineage>
        <taxon>Eukaryota</taxon>
        <taxon>Metazoa</taxon>
        <taxon>Ecdysozoa</taxon>
        <taxon>Arthropoda</taxon>
        <taxon>Hexapoda</taxon>
        <taxon>Insecta</taxon>
        <taxon>Pterygota</taxon>
        <taxon>Neoptera</taxon>
        <taxon>Paraneoptera</taxon>
        <taxon>Hemiptera</taxon>
        <taxon>Sternorrhyncha</taxon>
        <taxon>Aleyrodoidea</taxon>
        <taxon>Aleyrodidae</taxon>
        <taxon>Aleyrodinae</taxon>
        <taxon>Bemisia</taxon>
    </lineage>
</organism>
<reference evidence="8" key="1">
    <citation type="submission" date="2021-12" db="EMBL/GenBank/DDBJ databases">
        <authorList>
            <person name="King R."/>
        </authorList>
    </citation>
    <scope>NUCLEOTIDE SEQUENCE</scope>
</reference>
<dbReference type="InterPro" id="IPR045129">
    <property type="entry name" value="RNF123/RKP/RSPRY1"/>
</dbReference>
<gene>
    <name evidence="8" type="ORF">BEMITA_LOCUS10774</name>
</gene>
<dbReference type="GO" id="GO:0004842">
    <property type="term" value="F:ubiquitin-protein transferase activity"/>
    <property type="evidence" value="ECO:0007669"/>
    <property type="project" value="InterPro"/>
</dbReference>